<dbReference type="Proteomes" id="UP001058184">
    <property type="component" value="Chromosome"/>
</dbReference>
<keyword evidence="2" id="KW-1185">Reference proteome</keyword>
<evidence type="ECO:0000313" key="1">
    <source>
        <dbReference type="EMBL" id="UWQ57820.1"/>
    </source>
</evidence>
<dbReference type="RefSeq" id="WP_260001668.1">
    <property type="nucleotide sequence ID" value="NZ_CP081078.1"/>
</dbReference>
<reference evidence="1" key="1">
    <citation type="submission" date="2021-08" db="EMBL/GenBank/DDBJ databases">
        <authorList>
            <person name="Nwanade C."/>
            <person name="Wang M."/>
            <person name="Masoudi A."/>
            <person name="Yu Z."/>
            <person name="Liu J."/>
        </authorList>
    </citation>
    <scope>NUCLEOTIDE SEQUENCE</scope>
    <source>
        <strain evidence="1">S141</strain>
    </source>
</reference>
<name>A0ABY5WUQ0_LEICA</name>
<gene>
    <name evidence="1" type="ORF">K3722_15180</name>
</gene>
<organism evidence="1 2">
    <name type="scientific">Leisingera caerulea</name>
    <name type="common">Phaeobacter caeruleus</name>
    <dbReference type="NCBI Taxonomy" id="506591"/>
    <lineage>
        <taxon>Bacteria</taxon>
        <taxon>Pseudomonadati</taxon>
        <taxon>Pseudomonadota</taxon>
        <taxon>Alphaproteobacteria</taxon>
        <taxon>Rhodobacterales</taxon>
        <taxon>Roseobacteraceae</taxon>
        <taxon>Leisingera</taxon>
    </lineage>
</organism>
<dbReference type="EMBL" id="CP081078">
    <property type="protein sequence ID" value="UWQ57820.1"/>
    <property type="molecule type" value="Genomic_DNA"/>
</dbReference>
<evidence type="ECO:0000313" key="2">
    <source>
        <dbReference type="Proteomes" id="UP001058184"/>
    </source>
</evidence>
<protein>
    <submittedName>
        <fullName evidence="1">Uncharacterized protein</fullName>
    </submittedName>
</protein>
<proteinExistence type="predicted"/>
<sequence>MRFDAQEITGLIADFQTAIEMKDVPAYIGASKNQFQTLYAGGIIRPLVPRDKPGAVRNVVFSRRHLDTFLETLNALPVASETGKDLHTIAYACQRGAGTTLNLVYGICCWIRIFVVSVQ</sequence>
<accession>A0ABY5WUQ0</accession>